<protein>
    <submittedName>
        <fullName evidence="3">Uncharacterized protein</fullName>
    </submittedName>
</protein>
<dbReference type="OrthoDB" id="2970447at2"/>
<evidence type="ECO:0000256" key="1">
    <source>
        <dbReference type="SAM" id="Phobius"/>
    </source>
</evidence>
<keyword evidence="1" id="KW-0472">Membrane</keyword>
<evidence type="ECO:0000313" key="2">
    <source>
        <dbReference type="EMBL" id="OXS77475.1"/>
    </source>
</evidence>
<evidence type="ECO:0000313" key="4">
    <source>
        <dbReference type="Proteomes" id="UP000186385"/>
    </source>
</evidence>
<dbReference type="Proteomes" id="UP000186385">
    <property type="component" value="Unassembled WGS sequence"/>
</dbReference>
<gene>
    <name evidence="2" type="ORF">B1B05_11605</name>
    <name evidence="3" type="ORF">SAMN05443094_105110</name>
</gene>
<accession>A0A1N6Y0A8</accession>
<dbReference type="RefSeq" id="WP_045849258.1">
    <property type="nucleotide sequence ID" value="NZ_FTLX01000005.1"/>
</dbReference>
<dbReference type="STRING" id="1017273.SAMN05443094_105110"/>
<dbReference type="EMBL" id="FTLX01000005">
    <property type="protein sequence ID" value="SIR08072.1"/>
    <property type="molecule type" value="Genomic_DNA"/>
</dbReference>
<evidence type="ECO:0000313" key="5">
    <source>
        <dbReference type="Proteomes" id="UP000215545"/>
    </source>
</evidence>
<organism evidence="3 4">
    <name type="scientific">Domibacillus enclensis</name>
    <dbReference type="NCBI Taxonomy" id="1017273"/>
    <lineage>
        <taxon>Bacteria</taxon>
        <taxon>Bacillati</taxon>
        <taxon>Bacillota</taxon>
        <taxon>Bacilli</taxon>
        <taxon>Bacillales</taxon>
        <taxon>Bacillaceae</taxon>
        <taxon>Domibacillus</taxon>
    </lineage>
</organism>
<feature type="transmembrane region" description="Helical" evidence="1">
    <location>
        <begin position="6"/>
        <end position="23"/>
    </location>
</feature>
<keyword evidence="1" id="KW-1133">Transmembrane helix</keyword>
<name>A0A1N6Y0A8_9BACI</name>
<dbReference type="Proteomes" id="UP000215545">
    <property type="component" value="Unassembled WGS sequence"/>
</dbReference>
<dbReference type="EMBL" id="MWSK01000005">
    <property type="protein sequence ID" value="OXS77475.1"/>
    <property type="molecule type" value="Genomic_DNA"/>
</dbReference>
<sequence>MKKNWLGIIFIAAVFIGVAGYYGQVYVKAHNIRVELTAVNSLSQADQDRITVSPKDSTVQREWYGGEWAHKVTFHHTETESLGELIVYIGMDRETILGEENTK</sequence>
<reference evidence="5" key="2">
    <citation type="submission" date="2017-03" db="EMBL/GenBank/DDBJ databases">
        <title>Bacillus sp. V-88(T) DSM27956, whole genome shotgun sequencing project.</title>
        <authorList>
            <person name="Dastager S.G."/>
            <person name="Neurgaonkar P.S."/>
            <person name="Dharne M.S."/>
        </authorList>
    </citation>
    <scope>NUCLEOTIDE SEQUENCE [LARGE SCALE GENOMIC DNA]</scope>
    <source>
        <strain evidence="5">DSM 25145</strain>
    </source>
</reference>
<keyword evidence="1" id="KW-0812">Transmembrane</keyword>
<reference evidence="2" key="3">
    <citation type="submission" date="2017-03" db="EMBL/GenBank/DDBJ databases">
        <authorList>
            <person name="Dastager S.G."/>
            <person name="Neurgaonkar P.S."/>
            <person name="Dharne M.S."/>
        </authorList>
    </citation>
    <scope>NUCLEOTIDE SEQUENCE</scope>
    <source>
        <strain evidence="2">DSM 25145</strain>
    </source>
</reference>
<proteinExistence type="predicted"/>
<reference evidence="3 4" key="1">
    <citation type="submission" date="2017-01" db="EMBL/GenBank/DDBJ databases">
        <authorList>
            <person name="Mah S.A."/>
            <person name="Swanson W.J."/>
            <person name="Moy G.W."/>
            <person name="Vacquier V.D."/>
        </authorList>
    </citation>
    <scope>NUCLEOTIDE SEQUENCE [LARGE SCALE GENOMIC DNA]</scope>
    <source>
        <strain evidence="3 4">NIO-1016</strain>
    </source>
</reference>
<keyword evidence="5" id="KW-1185">Reference proteome</keyword>
<dbReference type="AlphaFoldDB" id="A0A1N6Y0A8"/>
<evidence type="ECO:0000313" key="3">
    <source>
        <dbReference type="EMBL" id="SIR08072.1"/>
    </source>
</evidence>